<comment type="catalytic activity">
    <reaction evidence="8">
        <text>L-seryl-[protein] + ATP = 3-O-(5'-adenylyl)-L-seryl-[protein] + diphosphate</text>
        <dbReference type="Rhea" id="RHEA:58120"/>
        <dbReference type="Rhea" id="RHEA-COMP:9863"/>
        <dbReference type="Rhea" id="RHEA-COMP:15073"/>
        <dbReference type="ChEBI" id="CHEBI:29999"/>
        <dbReference type="ChEBI" id="CHEBI:30616"/>
        <dbReference type="ChEBI" id="CHEBI:33019"/>
        <dbReference type="ChEBI" id="CHEBI:142516"/>
        <dbReference type="EC" id="2.7.7.108"/>
    </reaction>
</comment>
<feature type="binding site" evidence="8">
    <location>
        <position position="108"/>
    </location>
    <ligand>
        <name>ATP</name>
        <dbReference type="ChEBI" id="CHEBI:30616"/>
    </ligand>
</feature>
<keyword evidence="2 8" id="KW-0808">Transferase</keyword>
<evidence type="ECO:0000256" key="2">
    <source>
        <dbReference type="ARBA" id="ARBA00022679"/>
    </source>
</evidence>
<feature type="binding site" evidence="8">
    <location>
        <position position="81"/>
    </location>
    <ligand>
        <name>ATP</name>
        <dbReference type="ChEBI" id="CHEBI:30616"/>
    </ligand>
</feature>
<feature type="binding site" evidence="8">
    <location>
        <position position="78"/>
    </location>
    <ligand>
        <name>ATP</name>
        <dbReference type="ChEBI" id="CHEBI:30616"/>
    </ligand>
</feature>
<dbReference type="GO" id="GO:0000287">
    <property type="term" value="F:magnesium ion binding"/>
    <property type="evidence" value="ECO:0007669"/>
    <property type="project" value="UniProtKB-UniRule"/>
</dbReference>
<comment type="catalytic activity">
    <reaction evidence="8">
        <text>L-seryl-[protein] + UTP = O-(5'-uridylyl)-L-seryl-[protein] + diphosphate</text>
        <dbReference type="Rhea" id="RHEA:64604"/>
        <dbReference type="Rhea" id="RHEA-COMP:9863"/>
        <dbReference type="Rhea" id="RHEA-COMP:16635"/>
        <dbReference type="ChEBI" id="CHEBI:29999"/>
        <dbReference type="ChEBI" id="CHEBI:33019"/>
        <dbReference type="ChEBI" id="CHEBI:46398"/>
        <dbReference type="ChEBI" id="CHEBI:156051"/>
    </reaction>
</comment>
<protein>
    <recommendedName>
        <fullName evidence="8">Protein nucleotidyltransferase YdiU</fullName>
        <ecNumber evidence="8">2.7.7.-</ecNumber>
    </recommendedName>
    <alternativeName>
        <fullName evidence="8">Protein adenylyltransferase YdiU</fullName>
        <ecNumber evidence="8">2.7.7.108</ecNumber>
    </alternativeName>
    <alternativeName>
        <fullName evidence="8">Protein uridylyltransferase YdiU</fullName>
        <ecNumber evidence="8">2.7.7.-</ecNumber>
    </alternativeName>
</protein>
<dbReference type="NCBIfam" id="NF000658">
    <property type="entry name" value="PRK00029.1"/>
    <property type="match status" value="1"/>
</dbReference>
<evidence type="ECO:0000256" key="8">
    <source>
        <dbReference type="HAMAP-Rule" id="MF_00692"/>
    </source>
</evidence>
<comment type="catalytic activity">
    <reaction evidence="8">
        <text>L-threonyl-[protein] + ATP = 3-O-(5'-adenylyl)-L-threonyl-[protein] + diphosphate</text>
        <dbReference type="Rhea" id="RHEA:54292"/>
        <dbReference type="Rhea" id="RHEA-COMP:11060"/>
        <dbReference type="Rhea" id="RHEA-COMP:13847"/>
        <dbReference type="ChEBI" id="CHEBI:30013"/>
        <dbReference type="ChEBI" id="CHEBI:30616"/>
        <dbReference type="ChEBI" id="CHEBI:33019"/>
        <dbReference type="ChEBI" id="CHEBI:138113"/>
        <dbReference type="EC" id="2.7.7.108"/>
    </reaction>
</comment>
<dbReference type="PANTHER" id="PTHR32057:SF14">
    <property type="entry name" value="PROTEIN ADENYLYLTRANSFERASE SELO, MITOCHONDRIAL"/>
    <property type="match status" value="1"/>
</dbReference>
<comment type="function">
    <text evidence="8">Nucleotidyltransferase involved in the post-translational modification of proteins. It can catalyze the addition of adenosine monophosphate (AMP) or uridine monophosphate (UMP) to a protein, resulting in modifications known as AMPylation and UMPylation.</text>
</comment>
<dbReference type="STRING" id="413404.Rmag_0346"/>
<dbReference type="AlphaFoldDB" id="A1AW15"/>
<keyword evidence="10" id="KW-1185">Reference proteome</keyword>
<feature type="binding site" evidence="8">
    <location>
        <position position="96"/>
    </location>
    <ligand>
        <name>ATP</name>
        <dbReference type="ChEBI" id="CHEBI:30616"/>
    </ligand>
</feature>
<dbReference type="RefSeq" id="WP_011737747.1">
    <property type="nucleotide sequence ID" value="NC_008610.1"/>
</dbReference>
<dbReference type="Proteomes" id="UP000002587">
    <property type="component" value="Chromosome"/>
</dbReference>
<evidence type="ECO:0000256" key="3">
    <source>
        <dbReference type="ARBA" id="ARBA00022695"/>
    </source>
</evidence>
<organism evidence="9 10">
    <name type="scientific">Ruthia magnifica subsp. Calyptogena magnifica</name>
    <dbReference type="NCBI Taxonomy" id="413404"/>
    <lineage>
        <taxon>Bacteria</taxon>
        <taxon>Pseudomonadati</taxon>
        <taxon>Pseudomonadota</taxon>
        <taxon>Gammaproteobacteria</taxon>
        <taxon>Candidatus Pseudothioglobaceae</taxon>
        <taxon>Candidatus Ruthturnera</taxon>
    </lineage>
</organism>
<comment type="similarity">
    <text evidence="1 8">Belongs to the SELO family.</text>
</comment>
<dbReference type="EC" id="2.7.7.-" evidence="8"/>
<proteinExistence type="inferred from homology"/>
<dbReference type="EC" id="2.7.7.108" evidence="8"/>
<feature type="binding site" evidence="8">
    <location>
        <position position="235"/>
    </location>
    <ligand>
        <name>Mg(2+)</name>
        <dbReference type="ChEBI" id="CHEBI:18420"/>
    </ligand>
</feature>
<evidence type="ECO:0000256" key="4">
    <source>
        <dbReference type="ARBA" id="ARBA00022723"/>
    </source>
</evidence>
<dbReference type="Pfam" id="PF02696">
    <property type="entry name" value="SelO"/>
    <property type="match status" value="1"/>
</dbReference>
<comment type="catalytic activity">
    <reaction evidence="8">
        <text>L-tyrosyl-[protein] + ATP = O-(5'-adenylyl)-L-tyrosyl-[protein] + diphosphate</text>
        <dbReference type="Rhea" id="RHEA:54288"/>
        <dbReference type="Rhea" id="RHEA-COMP:10136"/>
        <dbReference type="Rhea" id="RHEA-COMP:13846"/>
        <dbReference type="ChEBI" id="CHEBI:30616"/>
        <dbReference type="ChEBI" id="CHEBI:33019"/>
        <dbReference type="ChEBI" id="CHEBI:46858"/>
        <dbReference type="ChEBI" id="CHEBI:83624"/>
        <dbReference type="EC" id="2.7.7.108"/>
    </reaction>
</comment>
<feature type="binding site" evidence="8">
    <location>
        <position position="244"/>
    </location>
    <ligand>
        <name>Mg(2+)</name>
        <dbReference type="ChEBI" id="CHEBI:18420"/>
    </ligand>
</feature>
<keyword evidence="8" id="KW-0464">Manganese</keyword>
<comment type="catalytic activity">
    <reaction evidence="8">
        <text>L-histidyl-[protein] + UTP = N(tele)-(5'-uridylyl)-L-histidyl-[protein] + diphosphate</text>
        <dbReference type="Rhea" id="RHEA:83891"/>
        <dbReference type="Rhea" id="RHEA-COMP:9745"/>
        <dbReference type="Rhea" id="RHEA-COMP:20239"/>
        <dbReference type="ChEBI" id="CHEBI:29979"/>
        <dbReference type="ChEBI" id="CHEBI:33019"/>
        <dbReference type="ChEBI" id="CHEBI:46398"/>
        <dbReference type="ChEBI" id="CHEBI:233474"/>
    </reaction>
</comment>
<dbReference type="KEGG" id="rma:Rmag_0346"/>
<evidence type="ECO:0000256" key="6">
    <source>
        <dbReference type="ARBA" id="ARBA00022840"/>
    </source>
</evidence>
<reference evidence="9 10" key="1">
    <citation type="journal article" date="2007" name="Science">
        <title>The Calyptogena magnifica chemoautotrophic symbiont genome.</title>
        <authorList>
            <person name="Newton I.L.G."/>
            <person name="Woyke T."/>
            <person name="Auchtung T.A."/>
            <person name="Dilly G.F."/>
            <person name="Dutton R.J."/>
            <person name="Fisher M.C."/>
            <person name="Fontanez K.M."/>
            <person name="Lau E."/>
            <person name="Stewart F.J."/>
            <person name="Richardson P.M."/>
            <person name="Barry K.W."/>
            <person name="Saunders E."/>
            <person name="Detter J.C."/>
            <person name="Wu D."/>
            <person name="Eisen J.A."/>
            <person name="Cavanaugh C.M."/>
        </authorList>
    </citation>
    <scope>NUCLEOTIDE SEQUENCE [LARGE SCALE GENOMIC DNA]</scope>
    <source>
        <strain evidence="9 10">Cm</strain>
    </source>
</reference>
<evidence type="ECO:0000313" key="9">
    <source>
        <dbReference type="EMBL" id="ABL02122.1"/>
    </source>
</evidence>
<comment type="cofactor">
    <cofactor evidence="8">
        <name>Mg(2+)</name>
        <dbReference type="ChEBI" id="CHEBI:18420"/>
    </cofactor>
    <cofactor evidence="8">
        <name>Mn(2+)</name>
        <dbReference type="ChEBI" id="CHEBI:29035"/>
    </cofactor>
</comment>
<feature type="binding site" evidence="8">
    <location>
        <position position="166"/>
    </location>
    <ligand>
        <name>ATP</name>
        <dbReference type="ChEBI" id="CHEBI:30616"/>
    </ligand>
</feature>
<keyword evidence="7 8" id="KW-0460">Magnesium</keyword>
<dbReference type="EMBL" id="CP000488">
    <property type="protein sequence ID" value="ABL02122.1"/>
    <property type="molecule type" value="Genomic_DNA"/>
</dbReference>
<comment type="catalytic activity">
    <reaction evidence="8">
        <text>L-tyrosyl-[protein] + UTP = O-(5'-uridylyl)-L-tyrosyl-[protein] + diphosphate</text>
        <dbReference type="Rhea" id="RHEA:83887"/>
        <dbReference type="Rhea" id="RHEA-COMP:10136"/>
        <dbReference type="Rhea" id="RHEA-COMP:20238"/>
        <dbReference type="ChEBI" id="CHEBI:33019"/>
        <dbReference type="ChEBI" id="CHEBI:46398"/>
        <dbReference type="ChEBI" id="CHEBI:46858"/>
        <dbReference type="ChEBI" id="CHEBI:90602"/>
    </reaction>
</comment>
<evidence type="ECO:0000256" key="1">
    <source>
        <dbReference type="ARBA" id="ARBA00009747"/>
    </source>
</evidence>
<keyword evidence="3 8" id="KW-0548">Nucleotidyltransferase</keyword>
<feature type="binding site" evidence="8">
    <location>
        <position position="109"/>
    </location>
    <ligand>
        <name>ATP</name>
        <dbReference type="ChEBI" id="CHEBI:30616"/>
    </ligand>
</feature>
<dbReference type="eggNOG" id="COG0397">
    <property type="taxonomic scope" value="Bacteria"/>
</dbReference>
<name>A1AW15_RUTMC</name>
<dbReference type="GO" id="GO:0005524">
    <property type="term" value="F:ATP binding"/>
    <property type="evidence" value="ECO:0007669"/>
    <property type="project" value="UniProtKB-UniRule"/>
</dbReference>
<dbReference type="InterPro" id="IPR003846">
    <property type="entry name" value="SelO"/>
</dbReference>
<feature type="binding site" evidence="8">
    <location>
        <position position="80"/>
    </location>
    <ligand>
        <name>ATP</name>
        <dbReference type="ChEBI" id="CHEBI:30616"/>
    </ligand>
</feature>
<keyword evidence="6 8" id="KW-0067">ATP-binding</keyword>
<evidence type="ECO:0000256" key="5">
    <source>
        <dbReference type="ARBA" id="ARBA00022741"/>
    </source>
</evidence>
<dbReference type="GO" id="GO:0070733">
    <property type="term" value="F:AMPylase activity"/>
    <property type="evidence" value="ECO:0007669"/>
    <property type="project" value="UniProtKB-EC"/>
</dbReference>
<dbReference type="HAMAP" id="MF_00692">
    <property type="entry name" value="SelO"/>
    <property type="match status" value="1"/>
</dbReference>
<dbReference type="HOGENOM" id="CLU_010245_2_1_6"/>
<dbReference type="PANTHER" id="PTHR32057">
    <property type="entry name" value="PROTEIN ADENYLYLTRANSFERASE SELO, MITOCHONDRIAL"/>
    <property type="match status" value="1"/>
</dbReference>
<gene>
    <name evidence="8" type="primary">ydiU</name>
    <name evidence="8" type="synonym">selO</name>
    <name evidence="9" type="ordered locus">Rmag_0346</name>
</gene>
<keyword evidence="4 8" id="KW-0479">Metal-binding</keyword>
<sequence length="457" mass="52452">MLDFATLGSDFFSNIDTQSLKQPFLIHKNQALQDRLKLSIKDNELLNIASGKNKFQCMQPIASIYAGYQFGHFVPQLGDGRSCLIGQVQGLELSLKGAGQTPYSRGADGRAVLRSSIREYLCSIAMKGLNIPTTEALTLVGSHSEVYRENIETGAIVMRCAPSHIRFGHFELFAVRGQISQVRQLADFVIEHHYQYCQGENQYIDFFNEVVQKTAIMIAHWQAQGFVHGVMNTDNMSILGLTIDYGPFGFLETYNPKFICNHSDHEGRYSFDQQPNIALWNLSRLADSLSSLINTKQAKLVLDKYQNYLVESYSVLMRQKFGLHEKDKQDHVLITQFFDMLYQHKKDRTNSLRQLSNVDKLAINTDFNDWIELYDKRVSQENNRNRISMMNSVNPNYILRNYLAEVAIRKAEDDKDYTEIEILFDLLSKPFEVHQDMEFYTYEAPDWAQGLTVSCSS</sequence>
<accession>A1AW15</accession>
<feature type="binding site" evidence="8">
    <location>
        <position position="159"/>
    </location>
    <ligand>
        <name>ATP</name>
        <dbReference type="ChEBI" id="CHEBI:30616"/>
    </ligand>
</feature>
<evidence type="ECO:0000256" key="7">
    <source>
        <dbReference type="ARBA" id="ARBA00022842"/>
    </source>
</evidence>
<feature type="active site" description="Proton acceptor" evidence="8">
    <location>
        <position position="234"/>
    </location>
</feature>
<evidence type="ECO:0000313" key="10">
    <source>
        <dbReference type="Proteomes" id="UP000002587"/>
    </source>
</evidence>
<keyword evidence="5 8" id="KW-0547">Nucleotide-binding</keyword>
<feature type="binding site" evidence="8">
    <location>
        <position position="244"/>
    </location>
    <ligand>
        <name>ATP</name>
        <dbReference type="ChEBI" id="CHEBI:30616"/>
    </ligand>
</feature>
<dbReference type="GO" id="GO:0030145">
    <property type="term" value="F:manganese ion binding"/>
    <property type="evidence" value="ECO:0007669"/>
    <property type="project" value="UniProtKB-UniRule"/>
</dbReference>